<reference evidence="4" key="1">
    <citation type="submission" date="2011-02" db="EMBL/GenBank/DDBJ databases">
        <title>Complete sequence of Spirochaeta sp. Buddy.</title>
        <authorList>
            <person name="Lucas S."/>
            <person name="Copeland A."/>
            <person name="Lapidus A."/>
            <person name="Cheng J.-F."/>
            <person name="Goodwin L."/>
            <person name="Pitluck S."/>
            <person name="Zeytun A."/>
            <person name="Detter J.C."/>
            <person name="Han C."/>
            <person name="Tapia R."/>
            <person name="Land M."/>
            <person name="Hauser L."/>
            <person name="Kyrpides N."/>
            <person name="Ivanova N."/>
            <person name="Mikhailova N."/>
            <person name="Pagani I."/>
            <person name="Ritalahti K.M."/>
            <person name="Loeffler F.E."/>
            <person name="Woyke T."/>
        </authorList>
    </citation>
    <scope>NUCLEOTIDE SEQUENCE [LARGE SCALE GENOMIC DNA]</scope>
    <source>
        <strain evidence="4">ATCC BAA-1886 / DSM 22777 / Buddy</strain>
    </source>
</reference>
<sequence length="173" mass="19670">MRLFYALTFDEQTLRSLSQIQDTLQPLLLKGRRTAINNLHLTLSFLGEQDPRLLANLTKGLQKLPCDPISLEFSQLGMFTKPGGNIIWLGITKSQQLRTLQSYLVSMLKELPVQFTDSPFTEHVTLFRNAHLVSLPETTRLNCSIQAIRLMHSHQVQGVLTYTPISSNYLSEK</sequence>
<dbReference type="KEGG" id="sbu:SpiBuddy_1491"/>
<dbReference type="PANTHER" id="PTHR35561:SF1">
    <property type="entry name" value="RNA 2',3'-CYCLIC PHOSPHODIESTERASE"/>
    <property type="match status" value="1"/>
</dbReference>
<comment type="function">
    <text evidence="2">Hydrolyzes RNA 2',3'-cyclic phosphodiester to an RNA 2'-phosphomonoester.</text>
</comment>
<feature type="active site" description="Proton donor" evidence="2">
    <location>
        <position position="40"/>
    </location>
</feature>
<comment type="similarity">
    <text evidence="2">Belongs to the 2H phosphoesterase superfamily. ThpR family.</text>
</comment>
<accession>F0RW30</accession>
<evidence type="ECO:0000256" key="1">
    <source>
        <dbReference type="ARBA" id="ARBA00022801"/>
    </source>
</evidence>
<dbReference type="HOGENOM" id="CLU_081251_3_3_12"/>
<dbReference type="Gene3D" id="3.90.1140.10">
    <property type="entry name" value="Cyclic phosphodiesterase"/>
    <property type="match status" value="1"/>
</dbReference>
<dbReference type="GO" id="GO:0008664">
    <property type="term" value="F:RNA 2',3'-cyclic 3'-phosphodiesterase activity"/>
    <property type="evidence" value="ECO:0007669"/>
    <property type="project" value="UniProtKB-EC"/>
</dbReference>
<name>F0RW30_SPHGB</name>
<comment type="catalytic activity">
    <reaction evidence="2">
        <text>a 3'-end 2',3'-cyclophospho-ribonucleotide-RNA + H2O = a 3'-end 2'-phospho-ribonucleotide-RNA + H(+)</text>
        <dbReference type="Rhea" id="RHEA:11828"/>
        <dbReference type="Rhea" id="RHEA-COMP:10464"/>
        <dbReference type="Rhea" id="RHEA-COMP:17353"/>
        <dbReference type="ChEBI" id="CHEBI:15377"/>
        <dbReference type="ChEBI" id="CHEBI:15378"/>
        <dbReference type="ChEBI" id="CHEBI:83064"/>
        <dbReference type="ChEBI" id="CHEBI:173113"/>
        <dbReference type="EC" id="3.1.4.58"/>
    </reaction>
</comment>
<dbReference type="STRING" id="158189.SpiBuddy_1491"/>
<feature type="active site" description="Proton acceptor" evidence="2">
    <location>
        <position position="123"/>
    </location>
</feature>
<keyword evidence="4" id="KW-1185">Reference proteome</keyword>
<evidence type="ECO:0000256" key="2">
    <source>
        <dbReference type="HAMAP-Rule" id="MF_01940"/>
    </source>
</evidence>
<keyword evidence="1 2" id="KW-0378">Hydrolase</keyword>
<gene>
    <name evidence="3" type="ordered locus">SpiBuddy_1491</name>
</gene>
<dbReference type="InterPro" id="IPR004175">
    <property type="entry name" value="RNA_CPDase"/>
</dbReference>
<dbReference type="Pfam" id="PF13563">
    <property type="entry name" value="2_5_RNA_ligase2"/>
    <property type="match status" value="1"/>
</dbReference>
<feature type="short sequence motif" description="HXTX 2" evidence="2">
    <location>
        <begin position="123"/>
        <end position="126"/>
    </location>
</feature>
<evidence type="ECO:0000313" key="3">
    <source>
        <dbReference type="EMBL" id="ADY13316.1"/>
    </source>
</evidence>
<protein>
    <recommendedName>
        <fullName evidence="2">RNA 2',3'-cyclic phosphodiesterase</fullName>
        <shortName evidence="2">RNA 2',3'-CPDase</shortName>
        <ecNumber evidence="2">3.1.4.58</ecNumber>
    </recommendedName>
</protein>
<dbReference type="NCBIfam" id="TIGR02258">
    <property type="entry name" value="2_5_ligase"/>
    <property type="match status" value="1"/>
</dbReference>
<dbReference type="GO" id="GO:0016874">
    <property type="term" value="F:ligase activity"/>
    <property type="evidence" value="ECO:0007669"/>
    <property type="project" value="UniProtKB-KW"/>
</dbReference>
<dbReference type="PANTHER" id="PTHR35561">
    <property type="entry name" value="RNA 2',3'-CYCLIC PHOSPHODIESTERASE"/>
    <property type="match status" value="1"/>
</dbReference>
<dbReference type="HAMAP" id="MF_01940">
    <property type="entry name" value="RNA_CPDase"/>
    <property type="match status" value="1"/>
</dbReference>
<feature type="short sequence motif" description="HXTX 1" evidence="2">
    <location>
        <begin position="40"/>
        <end position="43"/>
    </location>
</feature>
<organism evidence="3 4">
    <name type="scientific">Sphaerochaeta globosa (strain ATCC BAA-1886 / DSM 22777 / Buddy)</name>
    <name type="common">Spirochaeta sp. (strain Buddy)</name>
    <dbReference type="NCBI Taxonomy" id="158189"/>
    <lineage>
        <taxon>Bacteria</taxon>
        <taxon>Pseudomonadati</taxon>
        <taxon>Spirochaetota</taxon>
        <taxon>Spirochaetia</taxon>
        <taxon>Spirochaetales</taxon>
        <taxon>Sphaerochaetaceae</taxon>
        <taxon>Sphaerochaeta</taxon>
    </lineage>
</organism>
<dbReference type="GO" id="GO:0004113">
    <property type="term" value="F:2',3'-cyclic-nucleotide 3'-phosphodiesterase activity"/>
    <property type="evidence" value="ECO:0007669"/>
    <property type="project" value="InterPro"/>
</dbReference>
<dbReference type="AlphaFoldDB" id="F0RW30"/>
<keyword evidence="3" id="KW-0436">Ligase</keyword>
<dbReference type="InterPro" id="IPR009097">
    <property type="entry name" value="Cyclic_Pdiesterase"/>
</dbReference>
<dbReference type="RefSeq" id="WP_013607166.1">
    <property type="nucleotide sequence ID" value="NC_015152.1"/>
</dbReference>
<proteinExistence type="inferred from homology"/>
<dbReference type="Proteomes" id="UP000008466">
    <property type="component" value="Chromosome"/>
</dbReference>
<dbReference type="EC" id="3.1.4.58" evidence="2"/>
<dbReference type="eggNOG" id="COG1514">
    <property type="taxonomic scope" value="Bacteria"/>
</dbReference>
<evidence type="ECO:0000313" key="4">
    <source>
        <dbReference type="Proteomes" id="UP000008466"/>
    </source>
</evidence>
<dbReference type="EMBL" id="CP002541">
    <property type="protein sequence ID" value="ADY13316.1"/>
    <property type="molecule type" value="Genomic_DNA"/>
</dbReference>
<dbReference type="SUPFAM" id="SSF55144">
    <property type="entry name" value="LigT-like"/>
    <property type="match status" value="1"/>
</dbReference>